<evidence type="ECO:0000259" key="3">
    <source>
        <dbReference type="PROSITE" id="PS50157"/>
    </source>
</evidence>
<dbReference type="Proteomes" id="UP001303473">
    <property type="component" value="Unassembled WGS sequence"/>
</dbReference>
<dbReference type="PROSITE" id="PS00028">
    <property type="entry name" value="ZINC_FINGER_C2H2_1"/>
    <property type="match status" value="1"/>
</dbReference>
<dbReference type="SUPFAM" id="SSF57667">
    <property type="entry name" value="beta-beta-alpha zinc fingers"/>
    <property type="match status" value="1"/>
</dbReference>
<keyword evidence="1" id="KW-0862">Zinc</keyword>
<evidence type="ECO:0000256" key="2">
    <source>
        <dbReference type="SAM" id="MobiDB-lite"/>
    </source>
</evidence>
<reference evidence="5" key="1">
    <citation type="journal article" date="2023" name="Mol. Phylogenet. Evol.">
        <title>Genome-scale phylogeny and comparative genomics of the fungal order Sordariales.</title>
        <authorList>
            <person name="Hensen N."/>
            <person name="Bonometti L."/>
            <person name="Westerberg I."/>
            <person name="Brannstrom I.O."/>
            <person name="Guillou S."/>
            <person name="Cros-Aarteil S."/>
            <person name="Calhoun S."/>
            <person name="Haridas S."/>
            <person name="Kuo A."/>
            <person name="Mondo S."/>
            <person name="Pangilinan J."/>
            <person name="Riley R."/>
            <person name="LaButti K."/>
            <person name="Andreopoulos B."/>
            <person name="Lipzen A."/>
            <person name="Chen C."/>
            <person name="Yan M."/>
            <person name="Daum C."/>
            <person name="Ng V."/>
            <person name="Clum A."/>
            <person name="Steindorff A."/>
            <person name="Ohm R.A."/>
            <person name="Martin F."/>
            <person name="Silar P."/>
            <person name="Natvig D.O."/>
            <person name="Lalanne C."/>
            <person name="Gautier V."/>
            <person name="Ament-Velasquez S.L."/>
            <person name="Kruys A."/>
            <person name="Hutchinson M.I."/>
            <person name="Powell A.J."/>
            <person name="Barry K."/>
            <person name="Miller A.N."/>
            <person name="Grigoriev I.V."/>
            <person name="Debuchy R."/>
            <person name="Gladieux P."/>
            <person name="Hiltunen Thoren M."/>
            <person name="Johannesson H."/>
        </authorList>
    </citation>
    <scope>NUCLEOTIDE SEQUENCE [LARGE SCALE GENOMIC DNA]</scope>
    <source>
        <strain evidence="5">CBS 340.73</strain>
    </source>
</reference>
<keyword evidence="1" id="KW-0479">Metal-binding</keyword>
<dbReference type="GO" id="GO:0008270">
    <property type="term" value="F:zinc ion binding"/>
    <property type="evidence" value="ECO:0007669"/>
    <property type="project" value="UniProtKB-KW"/>
</dbReference>
<dbReference type="InterPro" id="IPR013087">
    <property type="entry name" value="Znf_C2H2_type"/>
</dbReference>
<feature type="region of interest" description="Disordered" evidence="2">
    <location>
        <begin position="1"/>
        <end position="30"/>
    </location>
</feature>
<sequence>MVGHQQQGRESPPLEEEESTPAGTWGLAGSNSGTLNFGTYPAYSHPAPHLAQSDYHAPPTQYPNTFQDHQAVYGNLQYFHNAVSFGYQQNAASFPAWQRQAVQIEPASPPAPPQFITSSLSQNVDPTFGNFAVAVEEFSAPVNSQGTAPYGYNHAHLPSPIQPSTDDATSYGLEVDFKNVSRLYTNEASGPPPPGTQGSQPAPEASSSTQFRCQVCQESFASQKNLQRHSTCNAHIRNERQSQNGTQRAHVPKYVCTCLYDQARKDNYIRHLNNCKREFEGTYYYQCSCGEESGDKGAHKNHVKYCGLKRPGPKTS</sequence>
<dbReference type="PROSITE" id="PS50157">
    <property type="entry name" value="ZINC_FINGER_C2H2_2"/>
    <property type="match status" value="1"/>
</dbReference>
<protein>
    <recommendedName>
        <fullName evidence="3">C2H2-type domain-containing protein</fullName>
    </recommendedName>
</protein>
<dbReference type="InterPro" id="IPR036236">
    <property type="entry name" value="Znf_C2H2_sf"/>
</dbReference>
<keyword evidence="1" id="KW-0863">Zinc-finger</keyword>
<gene>
    <name evidence="4" type="ORF">QBC46DRAFT_290738</name>
</gene>
<name>A0AAN6N6J9_9PEZI</name>
<evidence type="ECO:0000313" key="5">
    <source>
        <dbReference type="Proteomes" id="UP001303473"/>
    </source>
</evidence>
<keyword evidence="5" id="KW-1185">Reference proteome</keyword>
<feature type="domain" description="C2H2-type" evidence="3">
    <location>
        <begin position="211"/>
        <end position="240"/>
    </location>
</feature>
<comment type="caution">
    <text evidence="4">The sequence shown here is derived from an EMBL/GenBank/DDBJ whole genome shotgun (WGS) entry which is preliminary data.</text>
</comment>
<dbReference type="AlphaFoldDB" id="A0AAN6N6J9"/>
<evidence type="ECO:0000313" key="4">
    <source>
        <dbReference type="EMBL" id="KAK3939314.1"/>
    </source>
</evidence>
<dbReference type="EMBL" id="MU853813">
    <property type="protein sequence ID" value="KAK3939314.1"/>
    <property type="molecule type" value="Genomic_DNA"/>
</dbReference>
<accession>A0AAN6N6J9</accession>
<feature type="region of interest" description="Disordered" evidence="2">
    <location>
        <begin position="184"/>
        <end position="206"/>
    </location>
</feature>
<organism evidence="4 5">
    <name type="scientific">Diplogelasinospora grovesii</name>
    <dbReference type="NCBI Taxonomy" id="303347"/>
    <lineage>
        <taxon>Eukaryota</taxon>
        <taxon>Fungi</taxon>
        <taxon>Dikarya</taxon>
        <taxon>Ascomycota</taxon>
        <taxon>Pezizomycotina</taxon>
        <taxon>Sordariomycetes</taxon>
        <taxon>Sordariomycetidae</taxon>
        <taxon>Sordariales</taxon>
        <taxon>Diplogelasinosporaceae</taxon>
        <taxon>Diplogelasinospora</taxon>
    </lineage>
</organism>
<evidence type="ECO:0000256" key="1">
    <source>
        <dbReference type="PROSITE-ProRule" id="PRU00042"/>
    </source>
</evidence>
<proteinExistence type="predicted"/>